<dbReference type="RefSeq" id="WP_379868003.1">
    <property type="nucleotide sequence ID" value="NZ_JBHTBH010000001.1"/>
</dbReference>
<name>A0ABW2KA61_9ACTN</name>
<protein>
    <submittedName>
        <fullName evidence="2">DUF397 domain-containing protein</fullName>
    </submittedName>
</protein>
<accession>A0ABW2KA61</accession>
<gene>
    <name evidence="2" type="ORF">ACFQRF_00625</name>
</gene>
<keyword evidence="3" id="KW-1185">Reference proteome</keyword>
<feature type="region of interest" description="Disordered" evidence="1">
    <location>
        <begin position="29"/>
        <end position="58"/>
    </location>
</feature>
<proteinExistence type="predicted"/>
<sequence>MTASSVTSPELVVANADWEDVCDQAVAGHHTIQDPIRSERTTDGGPTLTTPDPGSPTLTFTRAEVDAFRAGVRNGELRSHALAVLTREARNAYA</sequence>
<feature type="compositionally biased region" description="Low complexity" evidence="1">
    <location>
        <begin position="43"/>
        <end position="58"/>
    </location>
</feature>
<evidence type="ECO:0000313" key="2">
    <source>
        <dbReference type="EMBL" id="MFC7326228.1"/>
    </source>
</evidence>
<comment type="caution">
    <text evidence="2">The sequence shown here is derived from an EMBL/GenBank/DDBJ whole genome shotgun (WGS) entry which is preliminary data.</text>
</comment>
<reference evidence="3" key="1">
    <citation type="journal article" date="2019" name="Int. J. Syst. Evol. Microbiol.">
        <title>The Global Catalogue of Microorganisms (GCM) 10K type strain sequencing project: providing services to taxonomists for standard genome sequencing and annotation.</title>
        <authorList>
            <consortium name="The Broad Institute Genomics Platform"/>
            <consortium name="The Broad Institute Genome Sequencing Center for Infectious Disease"/>
            <person name="Wu L."/>
            <person name="Ma J."/>
        </authorList>
    </citation>
    <scope>NUCLEOTIDE SEQUENCE [LARGE SCALE GENOMIC DNA]</scope>
    <source>
        <strain evidence="3">CGMCC 4.7382</strain>
    </source>
</reference>
<evidence type="ECO:0000313" key="3">
    <source>
        <dbReference type="Proteomes" id="UP001596540"/>
    </source>
</evidence>
<evidence type="ECO:0000256" key="1">
    <source>
        <dbReference type="SAM" id="MobiDB-lite"/>
    </source>
</evidence>
<organism evidence="2 3">
    <name type="scientific">Marinactinospora rubrisoli</name>
    <dbReference type="NCBI Taxonomy" id="2715399"/>
    <lineage>
        <taxon>Bacteria</taxon>
        <taxon>Bacillati</taxon>
        <taxon>Actinomycetota</taxon>
        <taxon>Actinomycetes</taxon>
        <taxon>Streptosporangiales</taxon>
        <taxon>Nocardiopsidaceae</taxon>
        <taxon>Marinactinospora</taxon>
    </lineage>
</organism>
<dbReference type="Proteomes" id="UP001596540">
    <property type="component" value="Unassembled WGS sequence"/>
</dbReference>
<dbReference type="EMBL" id="JBHTBH010000001">
    <property type="protein sequence ID" value="MFC7326228.1"/>
    <property type="molecule type" value="Genomic_DNA"/>
</dbReference>